<proteinExistence type="predicted"/>
<dbReference type="Gene3D" id="3.40.630.30">
    <property type="match status" value="1"/>
</dbReference>
<dbReference type="SUPFAM" id="SSF55729">
    <property type="entry name" value="Acyl-CoA N-acyltransferases (Nat)"/>
    <property type="match status" value="1"/>
</dbReference>
<sequence length="185" mass="21197">MDNSAQFSVGRNYSIQQLLPEDADVLQVLYDRCTDFFLFSDGLAPSPTAAREEFETPPDGKTPQDLYVFGLFDRDNILVGVIESVRHYPDDRTWWIGLMAIAPEYRGKGLGKDFYTAFEGWVSAQGISQISLAVFATNEMGLRFWQRMGFEIDRKTPPQQFGIKTHERYILRRRVPLPPYSGRTS</sequence>
<protein>
    <submittedName>
        <fullName evidence="2">N-acetyltransferase</fullName>
    </submittedName>
</protein>
<dbReference type="CDD" id="cd04301">
    <property type="entry name" value="NAT_SF"/>
    <property type="match status" value="1"/>
</dbReference>
<dbReference type="GO" id="GO:0016747">
    <property type="term" value="F:acyltransferase activity, transferring groups other than amino-acyl groups"/>
    <property type="evidence" value="ECO:0007669"/>
    <property type="project" value="InterPro"/>
</dbReference>
<keyword evidence="3" id="KW-1185">Reference proteome</keyword>
<dbReference type="EMBL" id="JADEXN010000044">
    <property type="protein sequence ID" value="MBE9039959.1"/>
    <property type="molecule type" value="Genomic_DNA"/>
</dbReference>
<dbReference type="InterPro" id="IPR000182">
    <property type="entry name" value="GNAT_dom"/>
</dbReference>
<dbReference type="PANTHER" id="PTHR43072">
    <property type="entry name" value="N-ACETYLTRANSFERASE"/>
    <property type="match status" value="1"/>
</dbReference>
<dbReference type="AlphaFoldDB" id="A0A928VUY7"/>
<name>A0A928VUY7_9CYAN</name>
<comment type="caution">
    <text evidence="2">The sequence shown here is derived from an EMBL/GenBank/DDBJ whole genome shotgun (WGS) entry which is preliminary data.</text>
</comment>
<organism evidence="2 3">
    <name type="scientific">Zarconia navalis LEGE 11467</name>
    <dbReference type="NCBI Taxonomy" id="1828826"/>
    <lineage>
        <taxon>Bacteria</taxon>
        <taxon>Bacillati</taxon>
        <taxon>Cyanobacteriota</taxon>
        <taxon>Cyanophyceae</taxon>
        <taxon>Oscillatoriophycideae</taxon>
        <taxon>Oscillatoriales</taxon>
        <taxon>Oscillatoriales incertae sedis</taxon>
        <taxon>Zarconia</taxon>
        <taxon>Zarconia navalis</taxon>
    </lineage>
</organism>
<dbReference type="RefSeq" id="WP_264320216.1">
    <property type="nucleotide sequence ID" value="NZ_JADEXN010000044.1"/>
</dbReference>
<dbReference type="Proteomes" id="UP000621799">
    <property type="component" value="Unassembled WGS sequence"/>
</dbReference>
<dbReference type="PROSITE" id="PS51186">
    <property type="entry name" value="GNAT"/>
    <property type="match status" value="1"/>
</dbReference>
<accession>A0A928VUY7</accession>
<evidence type="ECO:0000259" key="1">
    <source>
        <dbReference type="PROSITE" id="PS51186"/>
    </source>
</evidence>
<evidence type="ECO:0000313" key="3">
    <source>
        <dbReference type="Proteomes" id="UP000621799"/>
    </source>
</evidence>
<dbReference type="Pfam" id="PF00583">
    <property type="entry name" value="Acetyltransf_1"/>
    <property type="match status" value="1"/>
</dbReference>
<dbReference type="PANTHER" id="PTHR43072:SF60">
    <property type="entry name" value="L-2,4-DIAMINOBUTYRIC ACID ACETYLTRANSFERASE"/>
    <property type="match status" value="1"/>
</dbReference>
<evidence type="ECO:0000313" key="2">
    <source>
        <dbReference type="EMBL" id="MBE9039959.1"/>
    </source>
</evidence>
<feature type="domain" description="N-acetyltransferase" evidence="1">
    <location>
        <begin position="13"/>
        <end position="176"/>
    </location>
</feature>
<reference evidence="2" key="1">
    <citation type="submission" date="2020-10" db="EMBL/GenBank/DDBJ databases">
        <authorList>
            <person name="Castelo-Branco R."/>
            <person name="Eusebio N."/>
            <person name="Adriana R."/>
            <person name="Vieira A."/>
            <person name="Brugerolle De Fraissinette N."/>
            <person name="Rezende De Castro R."/>
            <person name="Schneider M.P."/>
            <person name="Vasconcelos V."/>
            <person name="Leao P.N."/>
        </authorList>
    </citation>
    <scope>NUCLEOTIDE SEQUENCE</scope>
    <source>
        <strain evidence="2">LEGE 11467</strain>
    </source>
</reference>
<gene>
    <name evidence="2" type="ORF">IQ235_04025</name>
</gene>
<dbReference type="InterPro" id="IPR016181">
    <property type="entry name" value="Acyl_CoA_acyltransferase"/>
</dbReference>